<evidence type="ECO:0000313" key="2">
    <source>
        <dbReference type="EMBL" id="MDN4121321.1"/>
    </source>
</evidence>
<dbReference type="SUPFAM" id="SSF52540">
    <property type="entry name" value="P-loop containing nucleoside triphosphate hydrolases"/>
    <property type="match status" value="1"/>
</dbReference>
<dbReference type="InterPro" id="IPR027417">
    <property type="entry name" value="P-loop_NTPase"/>
</dbReference>
<name>A0ABT8EJ58_9BURK</name>
<dbReference type="EMBL" id="JAJHNU010000002">
    <property type="protein sequence ID" value="MDN4121321.1"/>
    <property type="molecule type" value="Genomic_DNA"/>
</dbReference>
<evidence type="ECO:0000313" key="3">
    <source>
        <dbReference type="Proteomes" id="UP001168613"/>
    </source>
</evidence>
<dbReference type="SMART" id="SM00382">
    <property type="entry name" value="AAA"/>
    <property type="match status" value="1"/>
</dbReference>
<comment type="caution">
    <text evidence="2">The sequence shown here is derived from an EMBL/GenBank/DDBJ whole genome shotgun (WGS) entry which is preliminary data.</text>
</comment>
<proteinExistence type="predicted"/>
<evidence type="ECO:0000259" key="1">
    <source>
        <dbReference type="SMART" id="SM00382"/>
    </source>
</evidence>
<dbReference type="Pfam" id="PF17863">
    <property type="entry name" value="AAA_lid_2"/>
    <property type="match status" value="1"/>
</dbReference>
<keyword evidence="3" id="KW-1185">Reference proteome</keyword>
<dbReference type="PANTHER" id="PTHR42759">
    <property type="entry name" value="MOXR FAMILY PROTEIN"/>
    <property type="match status" value="1"/>
</dbReference>
<dbReference type="RefSeq" id="WP_266124004.1">
    <property type="nucleotide sequence ID" value="NZ_JAJHNU010000002.1"/>
</dbReference>
<accession>A0ABT8EJ58</accession>
<dbReference type="CDD" id="cd00009">
    <property type="entry name" value="AAA"/>
    <property type="match status" value="1"/>
</dbReference>
<feature type="domain" description="AAA+ ATPase" evidence="1">
    <location>
        <begin position="46"/>
        <end position="190"/>
    </location>
</feature>
<dbReference type="Pfam" id="PF07726">
    <property type="entry name" value="AAA_3"/>
    <property type="match status" value="1"/>
</dbReference>
<dbReference type="InterPro" id="IPR050764">
    <property type="entry name" value="CbbQ/NirQ/NorQ/GpvN"/>
</dbReference>
<dbReference type="InterPro" id="IPR003593">
    <property type="entry name" value="AAA+_ATPase"/>
</dbReference>
<dbReference type="Gene3D" id="1.10.8.80">
    <property type="entry name" value="Magnesium chelatase subunit I, C-Terminal domain"/>
    <property type="match status" value="1"/>
</dbReference>
<dbReference type="PANTHER" id="PTHR42759:SF6">
    <property type="entry name" value="REGULATORY PROTEIN-RELATED"/>
    <property type="match status" value="1"/>
</dbReference>
<reference evidence="2" key="1">
    <citation type="submission" date="2021-11" db="EMBL/GenBank/DDBJ databases">
        <title>Draft genome sequence of Alcaligenes endophyticus type strain CCUG 75668T.</title>
        <authorList>
            <person name="Salva-Serra F."/>
            <person name="Duran R.E."/>
            <person name="Seeger M."/>
            <person name="Moore E.R.B."/>
            <person name="Jaen-Luchoro D."/>
        </authorList>
    </citation>
    <scope>NUCLEOTIDE SEQUENCE</scope>
    <source>
        <strain evidence="2">CCUG 75668</strain>
    </source>
</reference>
<organism evidence="2 3">
    <name type="scientific">Alcaligenes endophyticus</name>
    <dbReference type="NCBI Taxonomy" id="1929088"/>
    <lineage>
        <taxon>Bacteria</taxon>
        <taxon>Pseudomonadati</taxon>
        <taxon>Pseudomonadota</taxon>
        <taxon>Betaproteobacteria</taxon>
        <taxon>Burkholderiales</taxon>
        <taxon>Alcaligenaceae</taxon>
        <taxon>Alcaligenes</taxon>
    </lineage>
</organism>
<dbReference type="InterPro" id="IPR011703">
    <property type="entry name" value="ATPase_AAA-3"/>
</dbReference>
<protein>
    <submittedName>
        <fullName evidence="2">MoxR family ATPase</fullName>
    </submittedName>
</protein>
<dbReference type="InterPro" id="IPR041628">
    <property type="entry name" value="ChlI/MoxR_AAA_lid"/>
</dbReference>
<dbReference type="Proteomes" id="UP001168613">
    <property type="component" value="Unassembled WGS sequence"/>
</dbReference>
<dbReference type="Gene3D" id="3.40.50.300">
    <property type="entry name" value="P-loop containing nucleotide triphosphate hydrolases"/>
    <property type="match status" value="1"/>
</dbReference>
<sequence>MVATSTTSLDQLALWRQQALSMEQQLNQLVLGQEHVVRLLCIAIFARGHVLLEGDVGLGKTLLLRAMAKVLGGAYSRVEGTIDLMPADLVYYTYLDEAGKPAVKPGPLLQQGEQLSVFFFNEINRARPQVHALLLRLMAERSLSAFNQDYFFPHLQVFADRNQVEKEETFELPAAARDRFFMEVRVEPPQEPEIRKQLIFNSRFHDVDALIHSLPNSGIDFSQLGRIAEQIQQHVVASPLLEDYVLRLWEAIRYPERVGIVLAGINMDELIMGGASPRGMAMLVRAAKVRAWLEGRNILLPDDIRAVFYETVAHRVFLNPFYSMQQDTLLPSLCKTIFQHIPTP</sequence>
<gene>
    <name evidence="2" type="ORF">LMS43_08475</name>
</gene>
<dbReference type="PIRSF" id="PIRSF002849">
    <property type="entry name" value="AAA_ATPase_chaperone_MoxR_prd"/>
    <property type="match status" value="1"/>
</dbReference>